<dbReference type="Pfam" id="PF14542">
    <property type="entry name" value="Acetyltransf_CG"/>
    <property type="match status" value="1"/>
</dbReference>
<accession>A0A1A9MAC2</accession>
<keyword evidence="5" id="KW-1185">Reference proteome</keyword>
<evidence type="ECO:0000259" key="1">
    <source>
        <dbReference type="PROSITE" id="PS51729"/>
    </source>
</evidence>
<dbReference type="Proteomes" id="UP000077659">
    <property type="component" value="Unassembled WGS sequence"/>
</dbReference>
<dbReference type="OrthoDB" id="9813275at2"/>
<dbReference type="Proteomes" id="UP001303614">
    <property type="component" value="Unassembled WGS sequence"/>
</dbReference>
<keyword evidence="3" id="KW-0808">Transferase</keyword>
<dbReference type="EMBL" id="JAYFSO010000020">
    <property type="protein sequence ID" value="MEA5125192.1"/>
    <property type="molecule type" value="Genomic_DNA"/>
</dbReference>
<evidence type="ECO:0000313" key="5">
    <source>
        <dbReference type="Proteomes" id="UP001303614"/>
    </source>
</evidence>
<name>A0A1A9MAC2_9XANT</name>
<dbReference type="PANTHER" id="PTHR31435:SF9">
    <property type="entry name" value="PROTEIN NATD1"/>
    <property type="match status" value="1"/>
</dbReference>
<dbReference type="STRING" id="1843580.A7D17_17145"/>
<gene>
    <name evidence="3" type="ORF">A7D17_17145</name>
    <name evidence="2" type="ORF">VB146_15300</name>
</gene>
<reference evidence="2 5" key="2">
    <citation type="submission" date="2023-12" db="EMBL/GenBank/DDBJ databases">
        <title>Genome sequencing of Xanthomonas floridensis.</title>
        <authorList>
            <person name="Greer S."/>
            <person name="Harrison J."/>
            <person name="Grant M."/>
            <person name="Vicente J."/>
            <person name="Studholme D."/>
        </authorList>
    </citation>
    <scope>NUCLEOTIDE SEQUENCE [LARGE SCALE GENOMIC DNA]</scope>
    <source>
        <strain evidence="2 5">WHRI 8848</strain>
    </source>
</reference>
<organism evidence="3 4">
    <name type="scientific">Xanthomonas floridensis</name>
    <dbReference type="NCBI Taxonomy" id="1843580"/>
    <lineage>
        <taxon>Bacteria</taxon>
        <taxon>Pseudomonadati</taxon>
        <taxon>Pseudomonadota</taxon>
        <taxon>Gammaproteobacteria</taxon>
        <taxon>Lysobacterales</taxon>
        <taxon>Lysobacteraceae</taxon>
        <taxon>Xanthomonas</taxon>
    </lineage>
</organism>
<dbReference type="Gene3D" id="3.40.630.30">
    <property type="match status" value="1"/>
</dbReference>
<dbReference type="RefSeq" id="WP_064509039.1">
    <property type="nucleotide sequence ID" value="NZ_JAYFSN010000019.1"/>
</dbReference>
<evidence type="ECO:0000313" key="3">
    <source>
        <dbReference type="EMBL" id="OAG67503.1"/>
    </source>
</evidence>
<dbReference type="PANTHER" id="PTHR31435">
    <property type="entry name" value="PROTEIN NATD1"/>
    <property type="match status" value="1"/>
</dbReference>
<dbReference type="InterPro" id="IPR031165">
    <property type="entry name" value="GNAT_YJDJ"/>
</dbReference>
<keyword evidence="2" id="KW-0012">Acyltransferase</keyword>
<reference evidence="3 4" key="1">
    <citation type="submission" date="2016-05" db="EMBL/GenBank/DDBJ databases">
        <title>Pathogenic, phenotypic and molecular characterisation of Xanthomonas nasturtii sp. nov. and Xanthomonas floridensis sp. nov., new species of Xanthomonas associated with watercress production in Florida.</title>
        <authorList>
            <person name="Vicente J.G."/>
            <person name="Rothwell S."/>
            <person name="Holub E.B."/>
            <person name="Studholme D.J."/>
        </authorList>
    </citation>
    <scope>NUCLEOTIDE SEQUENCE [LARGE SCALE GENOMIC DNA]</scope>
    <source>
        <strain evidence="3 4">WHRI 8848</strain>
    </source>
</reference>
<dbReference type="EMBL" id="LXNG01000016">
    <property type="protein sequence ID" value="OAG67503.1"/>
    <property type="molecule type" value="Genomic_DNA"/>
</dbReference>
<dbReference type="PROSITE" id="PS51729">
    <property type="entry name" value="GNAT_YJDJ"/>
    <property type="match status" value="1"/>
</dbReference>
<feature type="domain" description="N-acetyltransferase" evidence="1">
    <location>
        <begin position="9"/>
        <end position="94"/>
    </location>
</feature>
<dbReference type="InterPro" id="IPR045057">
    <property type="entry name" value="Gcn5-rel_NAT"/>
</dbReference>
<evidence type="ECO:0000313" key="4">
    <source>
        <dbReference type="Proteomes" id="UP000077659"/>
    </source>
</evidence>
<dbReference type="EC" id="2.3.1.-" evidence="2"/>
<proteinExistence type="predicted"/>
<comment type="caution">
    <text evidence="3">The sequence shown here is derived from an EMBL/GenBank/DDBJ whole genome shotgun (WGS) entry which is preliminary data.</text>
</comment>
<protein>
    <submittedName>
        <fullName evidence="2 3">Acetyltransferase</fullName>
        <ecNumber evidence="2">2.3.1.-</ecNumber>
    </submittedName>
</protein>
<sequence length="94" mass="10059">MKAATVHVDHDPTQQHFVVDTDGQRAELVYRRDSAGMTITHTLVPEAIGGRGIAAALVEAALAFARASGLKVVPACSYAQAYMRGHPQFQDLLA</sequence>
<evidence type="ECO:0000313" key="2">
    <source>
        <dbReference type="EMBL" id="MEA5125192.1"/>
    </source>
</evidence>
<dbReference type="AlphaFoldDB" id="A0A1A9MAC2"/>
<dbReference type="SUPFAM" id="SSF55729">
    <property type="entry name" value="Acyl-CoA N-acyltransferases (Nat)"/>
    <property type="match status" value="1"/>
</dbReference>
<dbReference type="InterPro" id="IPR016181">
    <property type="entry name" value="Acyl_CoA_acyltransferase"/>
</dbReference>
<dbReference type="GO" id="GO:0016746">
    <property type="term" value="F:acyltransferase activity"/>
    <property type="evidence" value="ECO:0007669"/>
    <property type="project" value="UniProtKB-KW"/>
</dbReference>